<evidence type="ECO:0000256" key="2">
    <source>
        <dbReference type="ARBA" id="ARBA00022571"/>
    </source>
</evidence>
<dbReference type="PANTHER" id="PTHR23342:SF0">
    <property type="entry name" value="N-ACETYLGLUTAMATE SYNTHASE, MITOCHONDRIAL"/>
    <property type="match status" value="1"/>
</dbReference>
<dbReference type="InterPro" id="IPR037528">
    <property type="entry name" value="ArgB"/>
</dbReference>
<evidence type="ECO:0000256" key="9">
    <source>
        <dbReference type="HAMAP-Rule" id="MF_00082"/>
    </source>
</evidence>
<evidence type="ECO:0000256" key="5">
    <source>
        <dbReference type="ARBA" id="ARBA00022741"/>
    </source>
</evidence>
<keyword evidence="6 9" id="KW-0418">Kinase</keyword>
<comment type="function">
    <text evidence="9">Catalyzes the ATP-dependent phosphorylation of N-acetyl-L-glutamate.</text>
</comment>
<comment type="pathway">
    <text evidence="1 9">Amino-acid biosynthesis; L-arginine biosynthesis; N(2)-acetyl-L-ornithine from L-glutamate: step 2/4.</text>
</comment>
<keyword evidence="2 9" id="KW-0055">Arginine biosynthesis</keyword>
<feature type="domain" description="Aspartate/glutamate/uridylate kinase" evidence="10">
    <location>
        <begin position="2"/>
        <end position="232"/>
    </location>
</feature>
<keyword evidence="12" id="KW-1185">Reference proteome</keyword>
<proteinExistence type="inferred from homology"/>
<comment type="similarity">
    <text evidence="9">Belongs to the acetylglutamate kinase family. ArgB subfamily.</text>
</comment>
<evidence type="ECO:0000256" key="4">
    <source>
        <dbReference type="ARBA" id="ARBA00022679"/>
    </source>
</evidence>
<dbReference type="PRINTS" id="PR00474">
    <property type="entry name" value="GLU5KINASE"/>
</dbReference>
<feature type="site" description="Transition state stabilizer" evidence="9">
    <location>
        <position position="214"/>
    </location>
</feature>
<dbReference type="GO" id="GO:0005737">
    <property type="term" value="C:cytoplasm"/>
    <property type="evidence" value="ECO:0007669"/>
    <property type="project" value="UniProtKB-SubCell"/>
</dbReference>
<evidence type="ECO:0000313" key="12">
    <source>
        <dbReference type="Proteomes" id="UP000014136"/>
    </source>
</evidence>
<dbReference type="Pfam" id="PF00696">
    <property type="entry name" value="AA_kinase"/>
    <property type="match status" value="1"/>
</dbReference>
<feature type="site" description="Transition state stabilizer" evidence="9">
    <location>
        <position position="7"/>
    </location>
</feature>
<dbReference type="GO" id="GO:0003991">
    <property type="term" value="F:acetylglutamate kinase activity"/>
    <property type="evidence" value="ECO:0007669"/>
    <property type="project" value="UniProtKB-UniRule"/>
</dbReference>
<organism evidence="11 12">
    <name type="scientific">Enterococcus saccharolyticus subsp. saccharolyticus ATCC 43076</name>
    <dbReference type="NCBI Taxonomy" id="1139996"/>
    <lineage>
        <taxon>Bacteria</taxon>
        <taxon>Bacillati</taxon>
        <taxon>Bacillota</taxon>
        <taxon>Bacilli</taxon>
        <taxon>Lactobacillales</taxon>
        <taxon>Enterococcaceae</taxon>
        <taxon>Enterococcus</taxon>
    </lineage>
</organism>
<dbReference type="OrthoDB" id="9803155at2"/>
<dbReference type="AlphaFoldDB" id="S0NUB6"/>
<dbReference type="GO" id="GO:0042450">
    <property type="term" value="P:L-arginine biosynthetic process via ornithine"/>
    <property type="evidence" value="ECO:0007669"/>
    <property type="project" value="UniProtKB-UniRule"/>
</dbReference>
<protein>
    <recommendedName>
        <fullName evidence="9">Acetylglutamate kinase</fullName>
        <ecNumber evidence="9">2.7.2.8</ecNumber>
    </recommendedName>
    <alternativeName>
        <fullName evidence="9">N-acetyl-L-glutamate 5-phosphotransferase</fullName>
    </alternativeName>
    <alternativeName>
        <fullName evidence="9">NAG kinase</fullName>
        <shortName evidence="9">NAGK</shortName>
    </alternativeName>
</protein>
<dbReference type="STRING" id="41997.RV16_GL000779"/>
<dbReference type="GO" id="GO:0005524">
    <property type="term" value="F:ATP binding"/>
    <property type="evidence" value="ECO:0007669"/>
    <property type="project" value="UniProtKB-UniRule"/>
</dbReference>
<dbReference type="eggNOG" id="COG0548">
    <property type="taxonomic scope" value="Bacteria"/>
</dbReference>
<evidence type="ECO:0000256" key="7">
    <source>
        <dbReference type="ARBA" id="ARBA00022840"/>
    </source>
</evidence>
<dbReference type="InterPro" id="IPR004662">
    <property type="entry name" value="AcgluKinase_fam"/>
</dbReference>
<sequence length="246" mass="26758">MKTIVVKMGGVASDNLNDAFFQKISSWQNQGYRVIIVHGGGHYISKMMDILGIKVEVKQGLRVTSEKTLEITRMVLLGQVQPMITTHFQQAGFPTLGMNAGCDQLIQGKIIDEEKLGFVGEVTAVNSALLNTLIEKHHIPIIAPLGITESGQWLNINADEVACKVAASIKAEKLYLLTDVPGIKKESEWLKEISVEEISQLKTDKVVTGGMLPKLDSAHKALLAGVKSVFISNTIDSFGTEIKAVC</sequence>
<keyword evidence="9" id="KW-0963">Cytoplasm</keyword>
<dbReference type="CDD" id="cd04238">
    <property type="entry name" value="AAK_NAGK-like"/>
    <property type="match status" value="1"/>
</dbReference>
<feature type="binding site" evidence="9">
    <location>
        <position position="155"/>
    </location>
    <ligand>
        <name>substrate</name>
    </ligand>
</feature>
<dbReference type="InterPro" id="IPR001057">
    <property type="entry name" value="Glu/AcGlu_kinase"/>
</dbReference>
<comment type="subcellular location">
    <subcellularLocation>
        <location evidence="9">Cytoplasm</location>
    </subcellularLocation>
</comment>
<dbReference type="Gene3D" id="3.40.1160.10">
    <property type="entry name" value="Acetylglutamate kinase-like"/>
    <property type="match status" value="1"/>
</dbReference>
<feature type="binding site" evidence="9">
    <location>
        <position position="62"/>
    </location>
    <ligand>
        <name>substrate</name>
    </ligand>
</feature>
<comment type="catalytic activity">
    <reaction evidence="8 9">
        <text>N-acetyl-L-glutamate + ATP = N-acetyl-L-glutamyl 5-phosphate + ADP</text>
        <dbReference type="Rhea" id="RHEA:14629"/>
        <dbReference type="ChEBI" id="CHEBI:30616"/>
        <dbReference type="ChEBI" id="CHEBI:44337"/>
        <dbReference type="ChEBI" id="CHEBI:57936"/>
        <dbReference type="ChEBI" id="CHEBI:456216"/>
        <dbReference type="EC" id="2.7.2.8"/>
    </reaction>
</comment>
<evidence type="ECO:0000259" key="10">
    <source>
        <dbReference type="Pfam" id="PF00696"/>
    </source>
</evidence>
<evidence type="ECO:0000256" key="8">
    <source>
        <dbReference type="ARBA" id="ARBA00048141"/>
    </source>
</evidence>
<dbReference type="RefSeq" id="WP_016175444.1">
    <property type="nucleotide sequence ID" value="NZ_KE136389.1"/>
</dbReference>
<keyword evidence="5 9" id="KW-0547">Nucleotide-binding</keyword>
<dbReference type="EC" id="2.7.2.8" evidence="9"/>
<dbReference type="PIRSF" id="PIRSF000728">
    <property type="entry name" value="NAGK"/>
    <property type="match status" value="1"/>
</dbReference>
<dbReference type="InterPro" id="IPR001048">
    <property type="entry name" value="Asp/Glu/Uridylate_kinase"/>
</dbReference>
<keyword evidence="4 9" id="KW-0808">Transferase</keyword>
<keyword evidence="3 9" id="KW-0028">Amino-acid biosynthesis</keyword>
<evidence type="ECO:0000313" key="11">
    <source>
        <dbReference type="EMBL" id="EOT28504.1"/>
    </source>
</evidence>
<dbReference type="Proteomes" id="UP000014136">
    <property type="component" value="Unassembled WGS sequence"/>
</dbReference>
<evidence type="ECO:0000256" key="6">
    <source>
        <dbReference type="ARBA" id="ARBA00022777"/>
    </source>
</evidence>
<reference evidence="11 12" key="1">
    <citation type="submission" date="2013-03" db="EMBL/GenBank/DDBJ databases">
        <title>The Genome Sequence of Enterococcus saccharolyticus ATCC_43076 (Illumina only assembly).</title>
        <authorList>
            <consortium name="The Broad Institute Genomics Platform"/>
            <consortium name="The Broad Institute Genome Sequencing Center for Infectious Disease"/>
            <person name="Earl A."/>
            <person name="Russ C."/>
            <person name="Gilmore M."/>
            <person name="Surin D."/>
            <person name="Walker B."/>
            <person name="Young S."/>
            <person name="Zeng Q."/>
            <person name="Gargeya S."/>
            <person name="Fitzgerald M."/>
            <person name="Haas B."/>
            <person name="Abouelleil A."/>
            <person name="Allen A.W."/>
            <person name="Alvarado L."/>
            <person name="Arachchi H.M."/>
            <person name="Berlin A.M."/>
            <person name="Chapman S.B."/>
            <person name="Gainer-Dewar J."/>
            <person name="Goldberg J."/>
            <person name="Griggs A."/>
            <person name="Gujja S."/>
            <person name="Hansen M."/>
            <person name="Howarth C."/>
            <person name="Imamovic A."/>
            <person name="Ireland A."/>
            <person name="Larimer J."/>
            <person name="McCowan C."/>
            <person name="Murphy C."/>
            <person name="Pearson M."/>
            <person name="Poon T.W."/>
            <person name="Priest M."/>
            <person name="Roberts A."/>
            <person name="Saif S."/>
            <person name="Shea T."/>
            <person name="Sisk P."/>
            <person name="Sykes S."/>
            <person name="Wortman J."/>
            <person name="Nusbaum C."/>
            <person name="Birren B."/>
        </authorList>
    </citation>
    <scope>NUCLEOTIDE SEQUENCE [LARGE SCALE GENOMIC DNA]</scope>
    <source>
        <strain evidence="11 12">ATCC 43076</strain>
    </source>
</reference>
<evidence type="ECO:0000256" key="3">
    <source>
        <dbReference type="ARBA" id="ARBA00022605"/>
    </source>
</evidence>
<dbReference type="EMBL" id="AHYT01000006">
    <property type="protein sequence ID" value="EOT28504.1"/>
    <property type="molecule type" value="Genomic_DNA"/>
</dbReference>
<dbReference type="NCBIfam" id="TIGR00761">
    <property type="entry name" value="argB"/>
    <property type="match status" value="1"/>
</dbReference>
<evidence type="ECO:0000256" key="1">
    <source>
        <dbReference type="ARBA" id="ARBA00004828"/>
    </source>
</evidence>
<dbReference type="SUPFAM" id="SSF53633">
    <property type="entry name" value="Carbamate kinase-like"/>
    <property type="match status" value="1"/>
</dbReference>
<comment type="caution">
    <text evidence="11">The sequence shown here is derived from an EMBL/GenBank/DDBJ whole genome shotgun (WGS) entry which is preliminary data.</text>
</comment>
<dbReference type="UniPathway" id="UPA00068">
    <property type="reaction ID" value="UER00107"/>
</dbReference>
<accession>S0NUB6</accession>
<dbReference type="HOGENOM" id="CLU_053680_1_0_9"/>
<dbReference type="HAMAP" id="MF_00082">
    <property type="entry name" value="ArgB"/>
    <property type="match status" value="1"/>
</dbReference>
<keyword evidence="7 9" id="KW-0067">ATP-binding</keyword>
<dbReference type="InterPro" id="IPR036393">
    <property type="entry name" value="AceGlu_kinase-like_sf"/>
</dbReference>
<name>S0NUB6_9ENTE</name>
<gene>
    <name evidence="9" type="primary">argB</name>
    <name evidence="11" type="ORF">OMQ_01653</name>
</gene>
<feature type="binding site" evidence="9">
    <location>
        <begin position="40"/>
        <end position="41"/>
    </location>
    <ligand>
        <name>substrate</name>
    </ligand>
</feature>
<dbReference type="PATRIC" id="fig|1139996.3.peg.1640"/>
<dbReference type="PANTHER" id="PTHR23342">
    <property type="entry name" value="N-ACETYLGLUTAMATE SYNTHASE"/>
    <property type="match status" value="1"/>
</dbReference>